<keyword evidence="1" id="KW-0805">Transcription regulation</keyword>
<dbReference type="SMART" id="SM00354">
    <property type="entry name" value="HTH_LACI"/>
    <property type="match status" value="1"/>
</dbReference>
<dbReference type="EMBL" id="JABAIK010000015">
    <property type="protein sequence ID" value="NLS14061.1"/>
    <property type="molecule type" value="Genomic_DNA"/>
</dbReference>
<feature type="domain" description="HTH lacI-type" evidence="4">
    <location>
        <begin position="6"/>
        <end position="60"/>
    </location>
</feature>
<dbReference type="PROSITE" id="PS00356">
    <property type="entry name" value="HTH_LACI_1"/>
    <property type="match status" value="1"/>
</dbReference>
<dbReference type="InterPro" id="IPR028082">
    <property type="entry name" value="Peripla_BP_I"/>
</dbReference>
<gene>
    <name evidence="6" type="ORF">HGP28_14295</name>
</gene>
<protein>
    <submittedName>
        <fullName evidence="6">LacI family transcriptional regulator</fullName>
    </submittedName>
</protein>
<dbReference type="InterPro" id="IPR001387">
    <property type="entry name" value="Cro/C1-type_HTH"/>
</dbReference>
<organism evidence="6 7">
    <name type="scientific">Vibrio agarilyticus</name>
    <dbReference type="NCBI Taxonomy" id="2726741"/>
    <lineage>
        <taxon>Bacteria</taxon>
        <taxon>Pseudomonadati</taxon>
        <taxon>Pseudomonadota</taxon>
        <taxon>Gammaproteobacteria</taxon>
        <taxon>Vibrionales</taxon>
        <taxon>Vibrionaceae</taxon>
        <taxon>Vibrio</taxon>
    </lineage>
</organism>
<dbReference type="CDD" id="cd06270">
    <property type="entry name" value="PBP1_GalS-like"/>
    <property type="match status" value="1"/>
</dbReference>
<keyword evidence="2" id="KW-0238">DNA-binding</keyword>
<dbReference type="PROSITE" id="PS50932">
    <property type="entry name" value="HTH_LACI_2"/>
    <property type="match status" value="1"/>
</dbReference>
<evidence type="ECO:0000313" key="6">
    <source>
        <dbReference type="EMBL" id="NLS14061.1"/>
    </source>
</evidence>
<dbReference type="PANTHER" id="PTHR30146:SF109">
    <property type="entry name" value="HTH-TYPE TRANSCRIPTIONAL REGULATOR GALS"/>
    <property type="match status" value="1"/>
</dbReference>
<dbReference type="InterPro" id="IPR010982">
    <property type="entry name" value="Lambda_DNA-bd_dom_sf"/>
</dbReference>
<evidence type="ECO:0000259" key="5">
    <source>
        <dbReference type="PROSITE" id="PS50943"/>
    </source>
</evidence>
<accession>A0A7X8TSL4</accession>
<dbReference type="GO" id="GO:0000976">
    <property type="term" value="F:transcription cis-regulatory region binding"/>
    <property type="evidence" value="ECO:0007669"/>
    <property type="project" value="TreeGrafter"/>
</dbReference>
<dbReference type="PROSITE" id="PS50943">
    <property type="entry name" value="HTH_CROC1"/>
    <property type="match status" value="1"/>
</dbReference>
<keyword evidence="7" id="KW-1185">Reference proteome</keyword>
<dbReference type="Pfam" id="PF13377">
    <property type="entry name" value="Peripla_BP_3"/>
    <property type="match status" value="1"/>
</dbReference>
<dbReference type="AlphaFoldDB" id="A0A7X8TSL4"/>
<evidence type="ECO:0000256" key="3">
    <source>
        <dbReference type="ARBA" id="ARBA00023163"/>
    </source>
</evidence>
<reference evidence="6 7" key="1">
    <citation type="submission" date="2020-04" db="EMBL/GenBank/DDBJ databases">
        <title>Vibrio sp. SM6, a novel species isolated from seawater.</title>
        <authorList>
            <person name="Wang X."/>
        </authorList>
    </citation>
    <scope>NUCLEOTIDE SEQUENCE [LARGE SCALE GENOMIC DNA]</scope>
    <source>
        <strain evidence="6 7">SM6</strain>
    </source>
</reference>
<proteinExistence type="predicted"/>
<dbReference type="Pfam" id="PF00356">
    <property type="entry name" value="LacI"/>
    <property type="match status" value="1"/>
</dbReference>
<keyword evidence="3" id="KW-0804">Transcription</keyword>
<evidence type="ECO:0000256" key="1">
    <source>
        <dbReference type="ARBA" id="ARBA00023015"/>
    </source>
</evidence>
<dbReference type="SUPFAM" id="SSF53822">
    <property type="entry name" value="Periplasmic binding protein-like I"/>
    <property type="match status" value="1"/>
</dbReference>
<dbReference type="InterPro" id="IPR046335">
    <property type="entry name" value="LacI/GalR-like_sensor"/>
</dbReference>
<evidence type="ECO:0000313" key="7">
    <source>
        <dbReference type="Proteomes" id="UP000535589"/>
    </source>
</evidence>
<comment type="caution">
    <text evidence="6">The sequence shown here is derived from an EMBL/GenBank/DDBJ whole genome shotgun (WGS) entry which is preliminary data.</text>
</comment>
<evidence type="ECO:0000256" key="2">
    <source>
        <dbReference type="ARBA" id="ARBA00023125"/>
    </source>
</evidence>
<dbReference type="RefSeq" id="WP_168837158.1">
    <property type="nucleotide sequence ID" value="NZ_JABAIK010000015.1"/>
</dbReference>
<sequence>MDNKTITIKEVAEYANVSQATVSRVINGQSSVKEKNLNKVLQAIEVLGYTPNSAAKALATNRSNSVGMLVGSLDGPFYGPLMHSAEDAIYRYGMHLIVTSGQDCEKKEVESLNFLRAKQVDGVIISSDKISDDAIVDYTTKFKNFVLLNRSIPEIEQHCLYLDNELGGYLATKHLLDHGHKKIGCITGPLTQHDARDRLLGYIRALAENGVSYDPSLTIEGRFDHLDNFEKASILLERAPELTAVFCQNDNIALAVYDVCTQKGIRVGDDLSVVGFDNNFMSIHVRPLLTTVGFPVHDMGKIAGQMIIDQIKGVTRSHQRKLMPTLEDRDSVKDLRPAIAC</sequence>
<dbReference type="Proteomes" id="UP000535589">
    <property type="component" value="Unassembled WGS sequence"/>
</dbReference>
<feature type="domain" description="HTH cro/C1-type" evidence="5">
    <location>
        <begin position="6"/>
        <end position="50"/>
    </location>
</feature>
<dbReference type="PRINTS" id="PR00036">
    <property type="entry name" value="HTHLACI"/>
</dbReference>
<dbReference type="CDD" id="cd01392">
    <property type="entry name" value="HTH_LacI"/>
    <property type="match status" value="1"/>
</dbReference>
<dbReference type="PANTHER" id="PTHR30146">
    <property type="entry name" value="LACI-RELATED TRANSCRIPTIONAL REPRESSOR"/>
    <property type="match status" value="1"/>
</dbReference>
<dbReference type="SUPFAM" id="SSF47413">
    <property type="entry name" value="lambda repressor-like DNA-binding domains"/>
    <property type="match status" value="1"/>
</dbReference>
<dbReference type="Gene3D" id="3.40.50.2300">
    <property type="match status" value="2"/>
</dbReference>
<dbReference type="InterPro" id="IPR000843">
    <property type="entry name" value="HTH_LacI"/>
</dbReference>
<evidence type="ECO:0000259" key="4">
    <source>
        <dbReference type="PROSITE" id="PS50932"/>
    </source>
</evidence>
<dbReference type="GO" id="GO:0003700">
    <property type="term" value="F:DNA-binding transcription factor activity"/>
    <property type="evidence" value="ECO:0007669"/>
    <property type="project" value="TreeGrafter"/>
</dbReference>
<name>A0A7X8TSL4_9VIBR</name>
<dbReference type="Gene3D" id="1.10.260.40">
    <property type="entry name" value="lambda repressor-like DNA-binding domains"/>
    <property type="match status" value="1"/>
</dbReference>